<gene>
    <name evidence="3" type="ORF">BCR35DRAFT_305034</name>
</gene>
<reference evidence="3 4" key="1">
    <citation type="submission" date="2016-07" db="EMBL/GenBank/DDBJ databases">
        <title>Pervasive Adenine N6-methylation of Active Genes in Fungi.</title>
        <authorList>
            <consortium name="DOE Joint Genome Institute"/>
            <person name="Mondo S.J."/>
            <person name="Dannebaum R.O."/>
            <person name="Kuo R.C."/>
            <person name="Labutti K."/>
            <person name="Haridas S."/>
            <person name="Kuo A."/>
            <person name="Salamov A."/>
            <person name="Ahrendt S.R."/>
            <person name="Lipzen A."/>
            <person name="Sullivan W."/>
            <person name="Andreopoulos W.B."/>
            <person name="Clum A."/>
            <person name="Lindquist E."/>
            <person name="Daum C."/>
            <person name="Ramamoorthy G.K."/>
            <person name="Gryganskyi A."/>
            <person name="Culley D."/>
            <person name="Magnuson J.K."/>
            <person name="James T.Y."/>
            <person name="O'Malley M.A."/>
            <person name="Stajich J.E."/>
            <person name="Spatafora J.W."/>
            <person name="Visel A."/>
            <person name="Grigoriev I.V."/>
        </authorList>
    </citation>
    <scope>NUCLEOTIDE SEQUENCE [LARGE SCALE GENOMIC DNA]</scope>
    <source>
        <strain evidence="3 4">62-1032</strain>
    </source>
</reference>
<dbReference type="InParanoid" id="A0A1Y2F506"/>
<dbReference type="InterPro" id="IPR022742">
    <property type="entry name" value="Hydrolase_4"/>
</dbReference>
<accession>A0A1Y2F506</accession>
<organism evidence="3 4">
    <name type="scientific">Leucosporidium creatinivorum</name>
    <dbReference type="NCBI Taxonomy" id="106004"/>
    <lineage>
        <taxon>Eukaryota</taxon>
        <taxon>Fungi</taxon>
        <taxon>Dikarya</taxon>
        <taxon>Basidiomycota</taxon>
        <taxon>Pucciniomycotina</taxon>
        <taxon>Microbotryomycetes</taxon>
        <taxon>Leucosporidiales</taxon>
        <taxon>Leucosporidium</taxon>
    </lineage>
</organism>
<proteinExistence type="predicted"/>
<dbReference type="InterPro" id="IPR029058">
    <property type="entry name" value="AB_hydrolase_fold"/>
</dbReference>
<sequence>MSQTKLQIPQAGFPTPIVGILQRARPEEGTRGQPVVLIIHGVLAHKDQVYHKKLANRLAEERGWDSFRYDLRGQGGESEGKWGMMNLDDDIVDLKVVIAYLEEEWGYRIHLIIAHSRGSMITAYYLSCFPHPHIPLFVNLSGRYDMTRILTDSRYSALRTEEEEYDKKAVVDWKVKVAGKELSNRVTWEGLRSFAEWNNDYLHHSFPQDIDVLTVHGTADQIVPVQDAYTFHTILSRRSPGTHSLSIVEGATHNYLKPFDEPVDSILKWLRRVDPPSSGVGAGGGGGGVAPSSKSPPKHKM</sequence>
<feature type="region of interest" description="Disordered" evidence="1">
    <location>
        <begin position="277"/>
        <end position="301"/>
    </location>
</feature>
<dbReference type="AlphaFoldDB" id="A0A1Y2F506"/>
<feature type="domain" description="Serine aminopeptidase S33" evidence="2">
    <location>
        <begin position="34"/>
        <end position="256"/>
    </location>
</feature>
<evidence type="ECO:0000313" key="4">
    <source>
        <dbReference type="Proteomes" id="UP000193467"/>
    </source>
</evidence>
<dbReference type="SUPFAM" id="SSF53474">
    <property type="entry name" value="alpha/beta-Hydrolases"/>
    <property type="match status" value="1"/>
</dbReference>
<evidence type="ECO:0000313" key="3">
    <source>
        <dbReference type="EMBL" id="ORY78426.1"/>
    </source>
</evidence>
<dbReference type="PANTHER" id="PTHR42886">
    <property type="entry name" value="RE40534P-RELATED"/>
    <property type="match status" value="1"/>
</dbReference>
<dbReference type="EMBL" id="MCGR01000029">
    <property type="protein sequence ID" value="ORY78426.1"/>
    <property type="molecule type" value="Genomic_DNA"/>
</dbReference>
<dbReference type="STRING" id="106004.A0A1Y2F506"/>
<keyword evidence="4" id="KW-1185">Reference proteome</keyword>
<dbReference type="Proteomes" id="UP000193467">
    <property type="component" value="Unassembled WGS sequence"/>
</dbReference>
<evidence type="ECO:0000256" key="1">
    <source>
        <dbReference type="SAM" id="MobiDB-lite"/>
    </source>
</evidence>
<dbReference type="OrthoDB" id="9988524at2759"/>
<keyword evidence="3" id="KW-0378">Hydrolase</keyword>
<feature type="compositionally biased region" description="Gly residues" evidence="1">
    <location>
        <begin position="280"/>
        <end position="289"/>
    </location>
</feature>
<dbReference type="Pfam" id="PF12146">
    <property type="entry name" value="Hydrolase_4"/>
    <property type="match status" value="1"/>
</dbReference>
<name>A0A1Y2F506_9BASI</name>
<dbReference type="GO" id="GO:0016787">
    <property type="term" value="F:hydrolase activity"/>
    <property type="evidence" value="ECO:0007669"/>
    <property type="project" value="UniProtKB-KW"/>
</dbReference>
<protein>
    <submittedName>
        <fullName evidence="3">Alpha/Beta hydrolase protein</fullName>
    </submittedName>
</protein>
<dbReference type="PANTHER" id="PTHR42886:SF53">
    <property type="entry name" value="ALPHA_BETA-HYDROLASES SUPERFAMILY PROTEIN"/>
    <property type="match status" value="1"/>
</dbReference>
<evidence type="ECO:0000259" key="2">
    <source>
        <dbReference type="Pfam" id="PF12146"/>
    </source>
</evidence>
<dbReference type="Gene3D" id="3.40.50.1820">
    <property type="entry name" value="alpha/beta hydrolase"/>
    <property type="match status" value="1"/>
</dbReference>
<comment type="caution">
    <text evidence="3">The sequence shown here is derived from an EMBL/GenBank/DDBJ whole genome shotgun (WGS) entry which is preliminary data.</text>
</comment>